<feature type="transmembrane region" description="Helical" evidence="7">
    <location>
        <begin position="558"/>
        <end position="577"/>
    </location>
</feature>
<feature type="transmembrane region" description="Helical" evidence="7">
    <location>
        <begin position="501"/>
        <end position="520"/>
    </location>
</feature>
<protein>
    <submittedName>
        <fullName evidence="9">ABC transporter, fused permease protein</fullName>
    </submittedName>
</protein>
<organism evidence="9">
    <name type="scientific">uncultured Thermomicrobiales bacterium</name>
    <dbReference type="NCBI Taxonomy" id="1645740"/>
    <lineage>
        <taxon>Bacteria</taxon>
        <taxon>Pseudomonadati</taxon>
        <taxon>Thermomicrobiota</taxon>
        <taxon>Thermomicrobia</taxon>
        <taxon>Thermomicrobiales</taxon>
        <taxon>environmental samples</taxon>
    </lineage>
</organism>
<evidence type="ECO:0000256" key="5">
    <source>
        <dbReference type="ARBA" id="ARBA00023136"/>
    </source>
</evidence>
<keyword evidence="3 7" id="KW-0812">Transmembrane</keyword>
<evidence type="ECO:0000256" key="6">
    <source>
        <dbReference type="ARBA" id="ARBA00038076"/>
    </source>
</evidence>
<evidence type="ECO:0000256" key="1">
    <source>
        <dbReference type="ARBA" id="ARBA00004651"/>
    </source>
</evidence>
<comment type="similarity">
    <text evidence="6">Belongs to the ABC-4 integral membrane protein family.</text>
</comment>
<evidence type="ECO:0000256" key="7">
    <source>
        <dbReference type="SAM" id="Phobius"/>
    </source>
</evidence>
<reference evidence="9" key="1">
    <citation type="submission" date="2020-02" db="EMBL/GenBank/DDBJ databases">
        <authorList>
            <person name="Meier V. D."/>
        </authorList>
    </citation>
    <scope>NUCLEOTIDE SEQUENCE</scope>
    <source>
        <strain evidence="9">AVDCRST_MAG43</strain>
    </source>
</reference>
<sequence>MEKLFGIPMNSIMVVLLVLLGICLLSVAFIALRRPVIFKLGVRNIPRRKAQTVLIIVGLMLATLIISAALGTGDTLNRSVTSAAVDTLGPLDEMVVYSNDPEGDASIGNAFLRTIPESSVDTVRTALGGSDDVDAVGGVLFSQAPLLNIGTNDAAGASGMADLADIASGSEPSVWLSGLDQGTIDQLGGLEDLDGNAIDVTDLGTDGVYLNENAADDLNAGVGDRVAFSLNNQLQTGTVRGILPESLITGAVAPGEPAMLMELGRLQQLTGQDGQISAIGVSNRGDSESGLDLTDTVMDRLESGLAGQPLGAVPIKQDNVEQAELIANIFVTFFIVFGLFSIGVGILLIVLIFTMLAAERRAEMGMERAVGAQRRQLIQQFIAEGAGYTLISGLVGTGLGVLVAFGIVQGFRGFIGDAFDITPYVAPRSLVIAYCLGVVITFLAVALSSWRVSRLNIVAAVRDIPDAYEAKRNRRQLVWSVVMIAAGVLLTIWGANIEVLAPFTIGMTLIPFGIAGILTYFGLNSRLVLTIAGLYTLVFWLLPEDQFSALFGEMSGDIDMFFVSGICIVAASTLIIVQNLDAILKGAELIGGRIRGLLPSVRLAVSYPGANKGRTGLTIAMFSLIVFSLVMVSAINANFAAAFLNEDANAGWDIEVTVPRENPIEDFSGALVAEGVDVSQFTAQGRIEVPDEGATQAFSEDGEWHDLPVTAADNGYLDNDEMRFQALATGYESDEAIIEALKSEPGVMVIDSFSTGDAESGFGPPQAKIAGTTSEGTFAPVPVEIQTGDGSKHTVRVIGVIDAELSMLFGGYVGAPTSAQLFPANGPRDESWFLKVADGVNVGELANQVELALLPYGAEGIDLQEQMEEEQSTQQSFMYILQGFMGLGMIVGIAAVGVIAFRAVVERRQQIGMLRALGFQRSTVSQAFVIESAIIVILGVLAGAIFGLILAYTLMTSDDFTSGAPDSGGFIVPWGTMAVTLIGAVIAALLMAWLPARQASRVVPAEALRYE</sequence>
<dbReference type="Pfam" id="PF02687">
    <property type="entry name" value="FtsX"/>
    <property type="match status" value="2"/>
</dbReference>
<dbReference type="PANTHER" id="PTHR30572:SF4">
    <property type="entry name" value="ABC TRANSPORTER PERMEASE YTRF"/>
    <property type="match status" value="1"/>
</dbReference>
<accession>A0A6J4UP14</accession>
<feature type="transmembrane region" description="Helical" evidence="7">
    <location>
        <begin position="926"/>
        <end position="951"/>
    </location>
</feature>
<keyword evidence="2" id="KW-1003">Cell membrane</keyword>
<feature type="transmembrane region" description="Helical" evidence="7">
    <location>
        <begin position="527"/>
        <end position="543"/>
    </location>
</feature>
<dbReference type="InterPro" id="IPR050250">
    <property type="entry name" value="Macrolide_Exporter_MacB"/>
</dbReference>
<gene>
    <name evidence="9" type="ORF">AVDCRST_MAG43-1341</name>
</gene>
<feature type="transmembrane region" description="Helical" evidence="7">
    <location>
        <begin position="971"/>
        <end position="994"/>
    </location>
</feature>
<proteinExistence type="inferred from homology"/>
<evidence type="ECO:0000313" key="9">
    <source>
        <dbReference type="EMBL" id="CAA9554440.1"/>
    </source>
</evidence>
<feature type="transmembrane region" description="Helical" evidence="7">
    <location>
        <begin position="877"/>
        <end position="905"/>
    </location>
</feature>
<feature type="domain" description="ABC3 transporter permease C-terminal" evidence="8">
    <location>
        <begin position="335"/>
        <end position="457"/>
    </location>
</feature>
<evidence type="ECO:0000259" key="8">
    <source>
        <dbReference type="Pfam" id="PF02687"/>
    </source>
</evidence>
<dbReference type="GO" id="GO:0005886">
    <property type="term" value="C:plasma membrane"/>
    <property type="evidence" value="ECO:0007669"/>
    <property type="project" value="UniProtKB-SubCell"/>
</dbReference>
<dbReference type="AlphaFoldDB" id="A0A6J4UP14"/>
<keyword evidence="5 7" id="KW-0472">Membrane</keyword>
<dbReference type="PANTHER" id="PTHR30572">
    <property type="entry name" value="MEMBRANE COMPONENT OF TRANSPORTER-RELATED"/>
    <property type="match status" value="1"/>
</dbReference>
<comment type="subcellular location">
    <subcellularLocation>
        <location evidence="1">Cell membrane</location>
        <topology evidence="1">Multi-pass membrane protein</topology>
    </subcellularLocation>
</comment>
<feature type="transmembrane region" description="Helical" evidence="7">
    <location>
        <begin position="325"/>
        <end position="358"/>
    </location>
</feature>
<feature type="transmembrane region" description="Helical" evidence="7">
    <location>
        <begin position="616"/>
        <end position="635"/>
    </location>
</feature>
<evidence type="ECO:0000256" key="2">
    <source>
        <dbReference type="ARBA" id="ARBA00022475"/>
    </source>
</evidence>
<feature type="transmembrane region" description="Helical" evidence="7">
    <location>
        <begin position="12"/>
        <end position="32"/>
    </location>
</feature>
<dbReference type="EMBL" id="CADCWI010000069">
    <property type="protein sequence ID" value="CAA9554440.1"/>
    <property type="molecule type" value="Genomic_DNA"/>
</dbReference>
<feature type="domain" description="ABC3 transporter permease C-terminal" evidence="8">
    <location>
        <begin position="884"/>
        <end position="1002"/>
    </location>
</feature>
<dbReference type="GO" id="GO:0022857">
    <property type="term" value="F:transmembrane transporter activity"/>
    <property type="evidence" value="ECO:0007669"/>
    <property type="project" value="TreeGrafter"/>
</dbReference>
<keyword evidence="4 7" id="KW-1133">Transmembrane helix</keyword>
<evidence type="ECO:0000256" key="3">
    <source>
        <dbReference type="ARBA" id="ARBA00022692"/>
    </source>
</evidence>
<name>A0A6J4UP14_9BACT</name>
<feature type="transmembrane region" description="Helical" evidence="7">
    <location>
        <begin position="431"/>
        <end position="450"/>
    </location>
</feature>
<feature type="transmembrane region" description="Helical" evidence="7">
    <location>
        <begin position="385"/>
        <end position="411"/>
    </location>
</feature>
<feature type="transmembrane region" description="Helical" evidence="7">
    <location>
        <begin position="477"/>
        <end position="495"/>
    </location>
</feature>
<feature type="transmembrane region" description="Helical" evidence="7">
    <location>
        <begin position="53"/>
        <end position="71"/>
    </location>
</feature>
<evidence type="ECO:0000256" key="4">
    <source>
        <dbReference type="ARBA" id="ARBA00022989"/>
    </source>
</evidence>
<dbReference type="InterPro" id="IPR003838">
    <property type="entry name" value="ABC3_permease_C"/>
</dbReference>